<dbReference type="InterPro" id="IPR005467">
    <property type="entry name" value="His_kinase_dom"/>
</dbReference>
<feature type="transmembrane region" description="Helical" evidence="10">
    <location>
        <begin position="67"/>
        <end position="84"/>
    </location>
</feature>
<dbReference type="EC" id="2.7.13.3" evidence="3"/>
<comment type="subcellular location">
    <subcellularLocation>
        <location evidence="2">Membrane</location>
    </subcellularLocation>
</comment>
<dbReference type="Proteomes" id="UP001518989">
    <property type="component" value="Unassembled WGS sequence"/>
</dbReference>
<evidence type="ECO:0000313" key="13">
    <source>
        <dbReference type="Proteomes" id="UP001518989"/>
    </source>
</evidence>
<dbReference type="PRINTS" id="PR00344">
    <property type="entry name" value="BCTRLSENSOR"/>
</dbReference>
<reference evidence="12 13" key="1">
    <citation type="submission" date="2020-09" db="EMBL/GenBank/DDBJ databases">
        <title>Roseomonas.</title>
        <authorList>
            <person name="Zhu W."/>
        </authorList>
    </citation>
    <scope>NUCLEOTIDE SEQUENCE [LARGE SCALE GENOMIC DNA]</scope>
    <source>
        <strain evidence="12 13">573</strain>
    </source>
</reference>
<evidence type="ECO:0000256" key="10">
    <source>
        <dbReference type="SAM" id="Phobius"/>
    </source>
</evidence>
<evidence type="ECO:0000256" key="3">
    <source>
        <dbReference type="ARBA" id="ARBA00012438"/>
    </source>
</evidence>
<dbReference type="NCBIfam" id="TIGR02916">
    <property type="entry name" value="PEP_his_kin"/>
    <property type="match status" value="1"/>
</dbReference>
<feature type="transmembrane region" description="Helical" evidence="10">
    <location>
        <begin position="33"/>
        <end position="55"/>
    </location>
</feature>
<name>A0ABS3KNP6_9PROT</name>
<dbReference type="PANTHER" id="PTHR45436">
    <property type="entry name" value="SENSOR HISTIDINE KINASE YKOH"/>
    <property type="match status" value="1"/>
</dbReference>
<organism evidence="12 13">
    <name type="scientific">Roseomonas haemaphysalidis</name>
    <dbReference type="NCBI Taxonomy" id="2768162"/>
    <lineage>
        <taxon>Bacteria</taxon>
        <taxon>Pseudomonadati</taxon>
        <taxon>Pseudomonadota</taxon>
        <taxon>Alphaproteobacteria</taxon>
        <taxon>Acetobacterales</taxon>
        <taxon>Roseomonadaceae</taxon>
        <taxon>Roseomonas</taxon>
    </lineage>
</organism>
<dbReference type="InterPro" id="IPR050428">
    <property type="entry name" value="TCS_sensor_his_kinase"/>
</dbReference>
<evidence type="ECO:0000256" key="1">
    <source>
        <dbReference type="ARBA" id="ARBA00000085"/>
    </source>
</evidence>
<keyword evidence="5 12" id="KW-0808">Transferase</keyword>
<evidence type="ECO:0000256" key="9">
    <source>
        <dbReference type="ARBA" id="ARBA00023136"/>
    </source>
</evidence>
<dbReference type="InterPro" id="IPR014265">
    <property type="entry name" value="XrtA/PrsK"/>
</dbReference>
<evidence type="ECO:0000256" key="6">
    <source>
        <dbReference type="ARBA" id="ARBA00022692"/>
    </source>
</evidence>
<evidence type="ECO:0000313" key="12">
    <source>
        <dbReference type="EMBL" id="MBO1079094.1"/>
    </source>
</evidence>
<keyword evidence="8 10" id="KW-1133">Transmembrane helix</keyword>
<proteinExistence type="predicted"/>
<evidence type="ECO:0000256" key="4">
    <source>
        <dbReference type="ARBA" id="ARBA00022553"/>
    </source>
</evidence>
<feature type="domain" description="Histidine kinase" evidence="11">
    <location>
        <begin position="468"/>
        <end position="667"/>
    </location>
</feature>
<dbReference type="InterPro" id="IPR004358">
    <property type="entry name" value="Sig_transdc_His_kin-like_C"/>
</dbReference>
<evidence type="ECO:0000259" key="11">
    <source>
        <dbReference type="PROSITE" id="PS50109"/>
    </source>
</evidence>
<feature type="transmembrane region" description="Helical" evidence="10">
    <location>
        <begin position="96"/>
        <end position="123"/>
    </location>
</feature>
<feature type="transmembrane region" description="Helical" evidence="10">
    <location>
        <begin position="159"/>
        <end position="180"/>
    </location>
</feature>
<comment type="caution">
    <text evidence="12">The sequence shown here is derived from an EMBL/GenBank/DDBJ whole genome shotgun (WGS) entry which is preliminary data.</text>
</comment>
<keyword evidence="4" id="KW-0597">Phosphoprotein</keyword>
<feature type="transmembrane region" description="Helical" evidence="10">
    <location>
        <begin position="129"/>
        <end position="147"/>
    </location>
</feature>
<dbReference type="InterPro" id="IPR003594">
    <property type="entry name" value="HATPase_dom"/>
</dbReference>
<keyword evidence="9 10" id="KW-0472">Membrane</keyword>
<feature type="transmembrane region" description="Helical" evidence="10">
    <location>
        <begin position="229"/>
        <end position="249"/>
    </location>
</feature>
<accession>A0ABS3KNP6</accession>
<dbReference type="Gene3D" id="3.30.565.10">
    <property type="entry name" value="Histidine kinase-like ATPase, C-terminal domain"/>
    <property type="match status" value="1"/>
</dbReference>
<dbReference type="PROSITE" id="PS50109">
    <property type="entry name" value="HIS_KIN"/>
    <property type="match status" value="1"/>
</dbReference>
<dbReference type="EMBL" id="JACTNG010000003">
    <property type="protein sequence ID" value="MBO1079094.1"/>
    <property type="molecule type" value="Genomic_DNA"/>
</dbReference>
<sequence>MTDAASPLLYTGCAAACLAWGLMALVSGRGRRALWPAAACLVAAAWAASVALAPADPTGGLSGGLEILRVGTGFALLVAVGHRVGGAAAWPLLRRFALAGAVVMLLALSTLFPDVVGLLSVAALGSPSVLARLTLVLLVMLLAENLYRNADDAARWHVVLPCIALGGLAAFDVILYAHAALTRAPSPALADARAVLTALVMPLLALGAVRDRRWRRNPPVSRQVVFHGATLLVAGSFLLAVGAVGEALQHLSEDWARPAELVLWSGTVVALALATTARSFRSRLRRSLVDHFFTARYDYRQEWLRCVATLSAPELTAPLRAIRAVADPADSPAGMLLMREPAAVNGDFEWAGSWNSPEAPLSLAATHPLVKRLREGDWISEVAPEEAAALRGACGPLWLAVPLMHHRDGLLGIVLLAPPRAPLPLDGEVFDLLRSLGREVAMFLAERRSAERLAEQQQLQDHAQRFAFVAHDVKTVASQLTMLLSNADANIHDPEFQRDMLLTVRASATRINTLIARLRQPEEEAAADDAIEPLQRLRQLTADRAVELQDDGRPALRVAMGAEPFDAALTHLLNNAAEASSPGQAVQVRVRHGQHRVVIDIADQGIGMTAEFVRDQLFRPLATQKPLGSGIGAWQARELLRRAGADLEVFSRPGQGTTMRLTFPALSTPATAPDGAVSSASPQAISPKAAPFPAIPQACPEAVYP</sequence>
<dbReference type="SUPFAM" id="SSF55874">
    <property type="entry name" value="ATPase domain of HSP90 chaperone/DNA topoisomerase II/histidine kinase"/>
    <property type="match status" value="1"/>
</dbReference>
<dbReference type="PANTHER" id="PTHR45436:SF5">
    <property type="entry name" value="SENSOR HISTIDINE KINASE TRCS"/>
    <property type="match status" value="1"/>
</dbReference>
<evidence type="ECO:0000256" key="8">
    <source>
        <dbReference type="ARBA" id="ARBA00022989"/>
    </source>
</evidence>
<gene>
    <name evidence="12" type="primary">prsK</name>
    <name evidence="12" type="ORF">IAI61_08630</name>
</gene>
<keyword evidence="13" id="KW-1185">Reference proteome</keyword>
<dbReference type="GO" id="GO:0004673">
    <property type="term" value="F:protein histidine kinase activity"/>
    <property type="evidence" value="ECO:0007669"/>
    <property type="project" value="UniProtKB-EC"/>
</dbReference>
<evidence type="ECO:0000256" key="5">
    <source>
        <dbReference type="ARBA" id="ARBA00022679"/>
    </source>
</evidence>
<feature type="transmembrane region" description="Helical" evidence="10">
    <location>
        <begin position="192"/>
        <end position="209"/>
    </location>
</feature>
<dbReference type="RefSeq" id="WP_207416541.1">
    <property type="nucleotide sequence ID" value="NZ_CP061177.1"/>
</dbReference>
<dbReference type="Pfam" id="PF02518">
    <property type="entry name" value="HATPase_c"/>
    <property type="match status" value="1"/>
</dbReference>
<dbReference type="SMART" id="SM00387">
    <property type="entry name" value="HATPase_c"/>
    <property type="match status" value="1"/>
</dbReference>
<keyword evidence="7 12" id="KW-0418">Kinase</keyword>
<comment type="catalytic activity">
    <reaction evidence="1">
        <text>ATP + protein L-histidine = ADP + protein N-phospho-L-histidine.</text>
        <dbReference type="EC" id="2.7.13.3"/>
    </reaction>
</comment>
<protein>
    <recommendedName>
        <fullName evidence="3">histidine kinase</fullName>
        <ecNumber evidence="3">2.7.13.3</ecNumber>
    </recommendedName>
</protein>
<evidence type="ECO:0000256" key="2">
    <source>
        <dbReference type="ARBA" id="ARBA00004370"/>
    </source>
</evidence>
<feature type="transmembrane region" description="Helical" evidence="10">
    <location>
        <begin position="6"/>
        <end position="26"/>
    </location>
</feature>
<dbReference type="InterPro" id="IPR036890">
    <property type="entry name" value="HATPase_C_sf"/>
</dbReference>
<keyword evidence="6 10" id="KW-0812">Transmembrane</keyword>
<evidence type="ECO:0000256" key="7">
    <source>
        <dbReference type="ARBA" id="ARBA00022777"/>
    </source>
</evidence>